<dbReference type="InterPro" id="IPR010540">
    <property type="entry name" value="CmpB_TMEM229"/>
</dbReference>
<organism evidence="2 3">
    <name type="scientific">Candidatus Onthocola gallistercoris</name>
    <dbReference type="NCBI Taxonomy" id="2840876"/>
    <lineage>
        <taxon>Bacteria</taxon>
        <taxon>Bacillati</taxon>
        <taxon>Bacillota</taxon>
        <taxon>Bacilli</taxon>
        <taxon>Candidatus Onthocola</taxon>
    </lineage>
</organism>
<gene>
    <name evidence="2" type="ORF">IAB63_03545</name>
</gene>
<dbReference type="Proteomes" id="UP000824164">
    <property type="component" value="Unassembled WGS sequence"/>
</dbReference>
<keyword evidence="1" id="KW-1133">Transmembrane helix</keyword>
<accession>A0A9D1HGT1</accession>
<dbReference type="AlphaFoldDB" id="A0A9D1HGT1"/>
<name>A0A9D1HGT1_9FIRM</name>
<feature type="transmembrane region" description="Helical" evidence="1">
    <location>
        <begin position="115"/>
        <end position="133"/>
    </location>
</feature>
<dbReference type="Pfam" id="PF06541">
    <property type="entry name" value="ABC_trans_CmpB"/>
    <property type="match status" value="1"/>
</dbReference>
<reference evidence="2" key="2">
    <citation type="journal article" date="2021" name="PeerJ">
        <title>Extensive microbial diversity within the chicken gut microbiome revealed by metagenomics and culture.</title>
        <authorList>
            <person name="Gilroy R."/>
            <person name="Ravi A."/>
            <person name="Getino M."/>
            <person name="Pursley I."/>
            <person name="Horton D.L."/>
            <person name="Alikhan N.F."/>
            <person name="Baker D."/>
            <person name="Gharbi K."/>
            <person name="Hall N."/>
            <person name="Watson M."/>
            <person name="Adriaenssens E.M."/>
            <person name="Foster-Nyarko E."/>
            <person name="Jarju S."/>
            <person name="Secka A."/>
            <person name="Antonio M."/>
            <person name="Oren A."/>
            <person name="Chaudhuri R.R."/>
            <person name="La Ragione R."/>
            <person name="Hildebrand F."/>
            <person name="Pallen M.J."/>
        </authorList>
    </citation>
    <scope>NUCLEOTIDE SEQUENCE</scope>
    <source>
        <strain evidence="2">CHK187-14744</strain>
    </source>
</reference>
<evidence type="ECO:0000313" key="2">
    <source>
        <dbReference type="EMBL" id="HIU02310.1"/>
    </source>
</evidence>
<sequence>MLDFFRSQDVYHLLGFFIIYSVAGWIWESCYCSIKKKKLINRGFLNGPVIPLYGCGALLIYLFLWPYREEWITVYAGGALLATLLEYVTSWLMERLFDATWWDYSDEKFNIQGRICLRASLLWGLFALFMIRWLHPAVANFLERLPVRVVQAAELICVLLFTADLIYTVVGTFDIKKALRKMELIRDELGSYLLNHPLAGQFQNVAVPDVLKSFKDQWEELKKYLPTVPAKGIISEYRKELETKISELTTAYEKMAKRHEWMTKRYFKAYPHFRSRLHSRSLQDLKDYIENRRKEK</sequence>
<dbReference type="EMBL" id="DVLT01000024">
    <property type="protein sequence ID" value="HIU02310.1"/>
    <property type="molecule type" value="Genomic_DNA"/>
</dbReference>
<proteinExistence type="predicted"/>
<keyword evidence="1" id="KW-0472">Membrane</keyword>
<comment type="caution">
    <text evidence="2">The sequence shown here is derived from an EMBL/GenBank/DDBJ whole genome shotgun (WGS) entry which is preliminary data.</text>
</comment>
<feature type="transmembrane region" description="Helical" evidence="1">
    <location>
        <begin position="71"/>
        <end position="94"/>
    </location>
</feature>
<feature type="transmembrane region" description="Helical" evidence="1">
    <location>
        <begin position="12"/>
        <end position="32"/>
    </location>
</feature>
<evidence type="ECO:0000313" key="3">
    <source>
        <dbReference type="Proteomes" id="UP000824164"/>
    </source>
</evidence>
<feature type="transmembrane region" description="Helical" evidence="1">
    <location>
        <begin position="153"/>
        <end position="173"/>
    </location>
</feature>
<protein>
    <submittedName>
        <fullName evidence="2">ABC transporter permease</fullName>
    </submittedName>
</protein>
<evidence type="ECO:0000256" key="1">
    <source>
        <dbReference type="SAM" id="Phobius"/>
    </source>
</evidence>
<feature type="transmembrane region" description="Helical" evidence="1">
    <location>
        <begin position="44"/>
        <end position="65"/>
    </location>
</feature>
<reference evidence="2" key="1">
    <citation type="submission" date="2020-10" db="EMBL/GenBank/DDBJ databases">
        <authorList>
            <person name="Gilroy R."/>
        </authorList>
    </citation>
    <scope>NUCLEOTIDE SEQUENCE</scope>
    <source>
        <strain evidence="2">CHK187-14744</strain>
    </source>
</reference>
<keyword evidence="1" id="KW-0812">Transmembrane</keyword>